<dbReference type="PANTHER" id="PTHR30508">
    <property type="entry name" value="FES CLUSTER ASSEMBLY PROTEIN SUF"/>
    <property type="match status" value="1"/>
</dbReference>
<dbReference type="PANTHER" id="PTHR30508:SF1">
    <property type="entry name" value="UPF0051 PROTEIN ABCI8, CHLOROPLASTIC-RELATED"/>
    <property type="match status" value="1"/>
</dbReference>
<dbReference type="InterPro" id="IPR037284">
    <property type="entry name" value="SUF_FeS_clus_asmbl_SufBD_sf"/>
</dbReference>
<dbReference type="SUPFAM" id="SSF101960">
    <property type="entry name" value="Stabilizer of iron transporter SufD"/>
    <property type="match status" value="1"/>
</dbReference>
<sequence>MSRFAPIKEESKKEKWEKSPYEYGFSSPEKHMFKAKRGLNEEIVRMISTMKSEEEKMRNFRLESYKIFLEKKMPTWGADLSTIDFNNIFYYVKATKSEGKKWGDVPKEIKDTYDKLGIPQAEKEYLGGVKAQYESEVIYGSLLKKLRDKGIIFCGMDEALVKYPDLVWSHFGKIVPKGDNKFAALNSAVWSGGSFIYVPKGVKVDLPLQAYFRINTQNMGQFERTLIIVDEGAFVHYVEGCTAPIYTTDSLHSAVVEIWVAKNARCRYTTIQNWSTNVYNLVTKRAWVEEKGIMEWVDGNLGSKITMKYPSVILAGKGAHGEILSVAVAGKGQHQDAGGKCIHLAENTTSRIISKSISLNGGRSSYRGMIQMNKGAKNARSKVVCDALILDNESRSDTYPVNKIMESEVTLEHEATVSKIGEEQLFYLMSRGFEEHEAEAMVVNGFIEPIVKELPMEYSVELNRLISLQMEGSVG</sequence>
<gene>
    <name evidence="4" type="ORF">US68_C0001G0008</name>
</gene>
<dbReference type="PATRIC" id="fig|1618488.3.peg.8"/>
<comment type="caution">
    <text evidence="4">The sequence shown here is derived from an EMBL/GenBank/DDBJ whole genome shotgun (WGS) entry which is preliminary data.</text>
</comment>
<evidence type="ECO:0000313" key="4">
    <source>
        <dbReference type="EMBL" id="KKQ50809.1"/>
    </source>
</evidence>
<dbReference type="InterPro" id="IPR045595">
    <property type="entry name" value="SufBD_N"/>
</dbReference>
<evidence type="ECO:0000256" key="1">
    <source>
        <dbReference type="ARBA" id="ARBA00043967"/>
    </source>
</evidence>
<organism evidence="4 5">
    <name type="scientific">Candidatus Shapirobacteria bacterium GW2011_GWE1_38_10</name>
    <dbReference type="NCBI Taxonomy" id="1618488"/>
    <lineage>
        <taxon>Bacteria</taxon>
        <taxon>Candidatus Shapironibacteriota</taxon>
    </lineage>
</organism>
<reference evidence="4 5" key="1">
    <citation type="journal article" date="2015" name="Nature">
        <title>rRNA introns, odd ribosomes, and small enigmatic genomes across a large radiation of phyla.</title>
        <authorList>
            <person name="Brown C.T."/>
            <person name="Hug L.A."/>
            <person name="Thomas B.C."/>
            <person name="Sharon I."/>
            <person name="Castelle C.J."/>
            <person name="Singh A."/>
            <person name="Wilkins M.J."/>
            <person name="Williams K.H."/>
            <person name="Banfield J.F."/>
        </authorList>
    </citation>
    <scope>NUCLEOTIDE SEQUENCE [LARGE SCALE GENOMIC DNA]</scope>
</reference>
<dbReference type="AlphaFoldDB" id="A0A0G0KNQ1"/>
<accession>A0A0G0KNQ1</accession>
<name>A0A0G0KNQ1_9BACT</name>
<evidence type="ECO:0000259" key="2">
    <source>
        <dbReference type="Pfam" id="PF01458"/>
    </source>
</evidence>
<dbReference type="InterPro" id="IPR010231">
    <property type="entry name" value="SUF_FeS_clus_asmbl_SufB"/>
</dbReference>
<proteinExistence type="inferred from homology"/>
<dbReference type="Pfam" id="PF01458">
    <property type="entry name" value="SUFBD_core"/>
    <property type="match status" value="1"/>
</dbReference>
<dbReference type="Proteomes" id="UP000034231">
    <property type="component" value="Unassembled WGS sequence"/>
</dbReference>
<dbReference type="InterPro" id="IPR000825">
    <property type="entry name" value="SUF_FeS_clus_asmbl_SufBD_core"/>
</dbReference>
<feature type="domain" description="SUF system FeS cluster assembly SufBD core" evidence="2">
    <location>
        <begin position="212"/>
        <end position="446"/>
    </location>
</feature>
<evidence type="ECO:0000313" key="5">
    <source>
        <dbReference type="Proteomes" id="UP000034231"/>
    </source>
</evidence>
<protein>
    <submittedName>
        <fullName evidence="4">Iron-regulated ABC transporter membrane component SufB</fullName>
    </submittedName>
</protein>
<dbReference type="Pfam" id="PF19295">
    <property type="entry name" value="SufBD_N"/>
    <property type="match status" value="1"/>
</dbReference>
<dbReference type="InterPro" id="IPR055346">
    <property type="entry name" value="Fe-S_cluster_assembly_SufBD"/>
</dbReference>
<evidence type="ECO:0000259" key="3">
    <source>
        <dbReference type="Pfam" id="PF19295"/>
    </source>
</evidence>
<dbReference type="GO" id="GO:0016226">
    <property type="term" value="P:iron-sulfur cluster assembly"/>
    <property type="evidence" value="ECO:0007669"/>
    <property type="project" value="InterPro"/>
</dbReference>
<dbReference type="EMBL" id="LBTX01000001">
    <property type="protein sequence ID" value="KKQ50809.1"/>
    <property type="molecule type" value="Genomic_DNA"/>
</dbReference>
<dbReference type="NCBIfam" id="TIGR01980">
    <property type="entry name" value="sufB"/>
    <property type="match status" value="1"/>
</dbReference>
<comment type="similarity">
    <text evidence="1">Belongs to the iron-sulfur cluster assembly SufBD family.</text>
</comment>
<feature type="domain" description="SUF system FeS cluster assembly SufBD N-terminal" evidence="3">
    <location>
        <begin position="147"/>
        <end position="209"/>
    </location>
</feature>